<protein>
    <submittedName>
        <fullName evidence="2">DUF4397 domain-containing protein</fullName>
    </submittedName>
</protein>
<keyword evidence="3" id="KW-1185">Reference proteome</keyword>
<evidence type="ECO:0000313" key="3">
    <source>
        <dbReference type="Proteomes" id="UP000809621"/>
    </source>
</evidence>
<dbReference type="EMBL" id="JAFEUM010000002">
    <property type="protein sequence ID" value="MBM7036447.1"/>
    <property type="molecule type" value="Genomic_DNA"/>
</dbReference>
<proteinExistence type="predicted"/>
<dbReference type="RefSeq" id="WP_205158002.1">
    <property type="nucleotide sequence ID" value="NZ_JAFEUM010000002.1"/>
</dbReference>
<feature type="domain" description="DUF4397" evidence="1">
    <location>
        <begin position="40"/>
        <end position="163"/>
    </location>
</feature>
<dbReference type="PROSITE" id="PS51257">
    <property type="entry name" value="PROKAR_LIPOPROTEIN"/>
    <property type="match status" value="1"/>
</dbReference>
<organism evidence="2 3">
    <name type="scientific">Vibrio ulleungensis</name>
    <dbReference type="NCBI Taxonomy" id="2807619"/>
    <lineage>
        <taxon>Bacteria</taxon>
        <taxon>Pseudomonadati</taxon>
        <taxon>Pseudomonadota</taxon>
        <taxon>Gammaproteobacteria</taxon>
        <taxon>Vibrionales</taxon>
        <taxon>Vibrionaceae</taxon>
        <taxon>Vibrio</taxon>
    </lineage>
</organism>
<reference evidence="2 3" key="1">
    <citation type="submission" date="2021-02" db="EMBL/GenBank/DDBJ databases">
        <authorList>
            <person name="Park J.-S."/>
        </authorList>
    </citation>
    <scope>NUCLEOTIDE SEQUENCE [LARGE SCALE GENOMIC DNA]</scope>
    <source>
        <strain evidence="2 3">188UL20-2</strain>
    </source>
</reference>
<comment type="caution">
    <text evidence="2">The sequence shown here is derived from an EMBL/GenBank/DDBJ whole genome shotgun (WGS) entry which is preliminary data.</text>
</comment>
<dbReference type="Pfam" id="PF14344">
    <property type="entry name" value="DUF4397"/>
    <property type="match status" value="2"/>
</dbReference>
<gene>
    <name evidence="2" type="ORF">JQC93_08505</name>
</gene>
<dbReference type="Proteomes" id="UP000809621">
    <property type="component" value="Unassembled WGS sequence"/>
</dbReference>
<dbReference type="InterPro" id="IPR025510">
    <property type="entry name" value="DUF4397"/>
</dbReference>
<evidence type="ECO:0000313" key="2">
    <source>
        <dbReference type="EMBL" id="MBM7036447.1"/>
    </source>
</evidence>
<accession>A0ABS2HKR9</accession>
<sequence>MNTRILAATLTASALFLTGCGSDSDDNDTAADTASNSLTYLQAVHASPDAPLANVWVNGSPQLEGVDYGVASGYLTLSSGTNSVQVDVQVGLGNTATVIPESDLSLMEGTRYTVLVTGYADSSVGFPVKPTIITRPVSSNADADNLDVQVVHAAAGVPTVDVYVTAPGADINTAQPLDTLAYEDDTGVITIAGGSYQVRLTLAGTKTVAFDSGAVDLPAGADLTIAAIPNVNNAANSALVKLLVMDGTNGQFVYNTAEQAQIQVGHLVNNAPTVDVALNGSEAISDLVFAEVRGYVDVAVGEYDIGVYPDNTPGTLVIDAMDVPFDAAQDYTVYAVGTLDTIAPLVVVDERRSVATSAVLNVLHAVPNSAAATVDVYVTATNDITQSDPSIPGFAYKQSVQQVYLPAGSYWVTVALPGTKTAAIGPVQVSVENGKVYQAIAIELAEGAGFDLLLDEITE</sequence>
<feature type="domain" description="DUF4397" evidence="1">
    <location>
        <begin position="260"/>
        <end position="369"/>
    </location>
</feature>
<name>A0ABS2HKR9_9VIBR</name>
<evidence type="ECO:0000259" key="1">
    <source>
        <dbReference type="Pfam" id="PF14344"/>
    </source>
</evidence>